<evidence type="ECO:0000313" key="3">
    <source>
        <dbReference type="Proteomes" id="UP000004903"/>
    </source>
</evidence>
<comment type="caution">
    <text evidence="2">The sequence shown here is derived from an EMBL/GenBank/DDBJ whole genome shotgun (WGS) entry which is preliminary data.</text>
</comment>
<evidence type="ECO:0000256" key="1">
    <source>
        <dbReference type="SAM" id="Phobius"/>
    </source>
</evidence>
<proteinExistence type="predicted"/>
<dbReference type="EMBL" id="AFCT01002262">
    <property type="protein sequence ID" value="EHC77824.1"/>
    <property type="molecule type" value="Genomic_DNA"/>
</dbReference>
<feature type="non-terminal residue" evidence="2">
    <location>
        <position position="53"/>
    </location>
</feature>
<protein>
    <submittedName>
        <fullName evidence="2">Putative integral membrane protein</fullName>
    </submittedName>
</protein>
<keyword evidence="1" id="KW-0812">Transmembrane</keyword>
<feature type="transmembrane region" description="Helical" evidence="1">
    <location>
        <begin position="32"/>
        <end position="52"/>
    </location>
</feature>
<keyword evidence="1" id="KW-1133">Transmembrane helix</keyword>
<dbReference type="Proteomes" id="UP000004903">
    <property type="component" value="Unassembled WGS sequence"/>
</dbReference>
<sequence>MKYINHYRYLFVCFFLAILPFSALSFPGIREYVFDNFMVSAIYNGVIIAIYIT</sequence>
<evidence type="ECO:0000313" key="2">
    <source>
        <dbReference type="EMBL" id="EHC77824.1"/>
    </source>
</evidence>
<gene>
    <name evidence="2" type="ORF">LTSERUB_6311</name>
</gene>
<keyword evidence="1" id="KW-0472">Membrane</keyword>
<dbReference type="AlphaFoldDB" id="G5QSV4"/>
<feature type="transmembrane region" description="Helical" evidence="1">
    <location>
        <begin position="7"/>
        <end position="26"/>
    </location>
</feature>
<organism evidence="2 3">
    <name type="scientific">Salmonella enterica subsp. enterica serovar Rubislaw str. A4-653</name>
    <dbReference type="NCBI Taxonomy" id="913081"/>
    <lineage>
        <taxon>Bacteria</taxon>
        <taxon>Pseudomonadati</taxon>
        <taxon>Pseudomonadota</taxon>
        <taxon>Gammaproteobacteria</taxon>
        <taxon>Enterobacterales</taxon>
        <taxon>Enterobacteriaceae</taxon>
        <taxon>Salmonella</taxon>
    </lineage>
</organism>
<accession>G5QSV4</accession>
<reference evidence="2 3" key="1">
    <citation type="journal article" date="2011" name="BMC Genomics">
        <title>Genome sequencing reveals diversification of virulence factor content and possible host adaptation in distinct subpopulations of Salmonella enterica.</title>
        <authorList>
            <person name="den Bakker H.C."/>
            <person name="Moreno Switt A.I."/>
            <person name="Govoni G."/>
            <person name="Cummings C.A."/>
            <person name="Ranieri M.L."/>
            <person name="Degoricija L."/>
            <person name="Hoelzer K."/>
            <person name="Rodriguez-Rivera L.D."/>
            <person name="Brown S."/>
            <person name="Bolchacova E."/>
            <person name="Furtado M.R."/>
            <person name="Wiedmann M."/>
        </authorList>
    </citation>
    <scope>NUCLEOTIDE SEQUENCE [LARGE SCALE GENOMIC DNA]</scope>
    <source>
        <strain evidence="2 3">A4-653</strain>
    </source>
</reference>
<name>G5QSV4_SALRU</name>